<feature type="region of interest" description="Disordered" evidence="5">
    <location>
        <begin position="502"/>
        <end position="529"/>
    </location>
</feature>
<dbReference type="RefSeq" id="XP_023171025.1">
    <property type="nucleotide sequence ID" value="XM_023315257.2"/>
</dbReference>
<evidence type="ECO:0000256" key="5">
    <source>
        <dbReference type="SAM" id="MobiDB-lite"/>
    </source>
</evidence>
<keyword evidence="3" id="KW-0966">Cell projection</keyword>
<dbReference type="PANTHER" id="PTHR31183:SF1">
    <property type="entry name" value="CILIA- AND FLAGELLA-ASSOCIATED PROTEIN 53"/>
    <property type="match status" value="1"/>
</dbReference>
<feature type="coiled-coil region" evidence="4">
    <location>
        <begin position="179"/>
        <end position="236"/>
    </location>
</feature>
<protein>
    <submittedName>
        <fullName evidence="7 8">Trichohyalin</fullName>
    </submittedName>
</protein>
<feature type="compositionally biased region" description="Basic and acidic residues" evidence="5">
    <location>
        <begin position="502"/>
        <end position="519"/>
    </location>
</feature>
<feature type="coiled-coil region" evidence="4">
    <location>
        <begin position="38"/>
        <end position="91"/>
    </location>
</feature>
<dbReference type="InterPro" id="IPR043596">
    <property type="entry name" value="CFAP53/TCHP"/>
</dbReference>
<evidence type="ECO:0000256" key="3">
    <source>
        <dbReference type="ARBA" id="ARBA00023273"/>
    </source>
</evidence>
<evidence type="ECO:0000256" key="4">
    <source>
        <dbReference type="SAM" id="Coils"/>
    </source>
</evidence>
<dbReference type="GO" id="GO:0005929">
    <property type="term" value="C:cilium"/>
    <property type="evidence" value="ECO:0007669"/>
    <property type="project" value="UniProtKB-SubCell"/>
</dbReference>
<keyword evidence="4" id="KW-0175">Coiled coil</keyword>
<name>A0A6J1LT11_DROHY</name>
<dbReference type="OMA" id="EVRENKM"/>
<dbReference type="KEGG" id="dhe:111599557"/>
<accession>A0A6J1LT11</accession>
<proteinExistence type="predicted"/>
<comment type="subcellular location">
    <subcellularLocation>
        <location evidence="1">Cell projection</location>
        <location evidence="1">Cilium</location>
    </subcellularLocation>
</comment>
<evidence type="ECO:0000313" key="6">
    <source>
        <dbReference type="Proteomes" id="UP000504633"/>
    </source>
</evidence>
<evidence type="ECO:0000256" key="1">
    <source>
        <dbReference type="ARBA" id="ARBA00004138"/>
    </source>
</evidence>
<dbReference type="Proteomes" id="UP000504633">
    <property type="component" value="Unplaced"/>
</dbReference>
<dbReference type="OrthoDB" id="75950at2759"/>
<gene>
    <name evidence="8" type="primary">LOC111599583</name>
    <name evidence="7" type="synonym">LOC111599557</name>
</gene>
<sequence>MQNHGKEEEHFQFMQRTDRKSLYTQIGLLVAKAQQIVSEELQERSSRLKNMLEEEDKKYEEEFASKVKNRLDDEIRNRQEQLKEIKEARDKRHKEFVDAKRMQQVMLNCYELREALRQKDREDTRICLEEQMQENQRMKRRECQRENYWLQLEQRRWNEFDRMKNCEKHKRKQVQEHVCQVLKVQLAEHEEVRQKELEEKRLDTINADKLIEELRLEEFDQKHRQLDKGMQKYRNELLEEIRRRKCAKIAEWEADKAEHEQFIRETQRLEAEAKERIWQTKRELGRATHEYIAYVRRMRSLELGIEKMMDDRTDDLYHMDYCCKKNVAEQTRLKREEAARCHAYLKKQICEEIERKMRQEAEYHEDKMPQNPFVHPPVTKTMILCQKRQRCLDLNAQIVEMKRIQAEEEQAFEKKLLKAIDDPQVCIQLAAQFMEDNKDYLPAHPNWKIHACPKDKYVAKQPMTQQAFDERIAKAGIDSCPFPKAARNDCALMAQVCDHASPAKKDETGAGDSEPKTQKDAFNSCKCDI</sequence>
<dbReference type="AlphaFoldDB" id="A0A6J1LT11"/>
<reference evidence="7 8" key="1">
    <citation type="submission" date="2025-04" db="UniProtKB">
        <authorList>
            <consortium name="RefSeq"/>
        </authorList>
    </citation>
    <scope>IDENTIFICATION</scope>
    <source>
        <strain evidence="7 8">15085-1641.00</strain>
        <tissue evidence="7 8">Whole body</tissue>
    </source>
</reference>
<dbReference type="KEGG" id="dhe:111599583"/>
<dbReference type="GeneID" id="111599583"/>
<evidence type="ECO:0000313" key="7">
    <source>
        <dbReference type="RefSeq" id="XP_023170992.1"/>
    </source>
</evidence>
<dbReference type="RefSeq" id="XP_023170992.1">
    <property type="nucleotide sequence ID" value="XM_023315224.2"/>
</dbReference>
<evidence type="ECO:0000313" key="8">
    <source>
        <dbReference type="RefSeq" id="XP_023171025.1"/>
    </source>
</evidence>
<organism evidence="6 8">
    <name type="scientific">Drosophila hydei</name>
    <name type="common">Fruit fly</name>
    <dbReference type="NCBI Taxonomy" id="7224"/>
    <lineage>
        <taxon>Eukaryota</taxon>
        <taxon>Metazoa</taxon>
        <taxon>Ecdysozoa</taxon>
        <taxon>Arthropoda</taxon>
        <taxon>Hexapoda</taxon>
        <taxon>Insecta</taxon>
        <taxon>Pterygota</taxon>
        <taxon>Neoptera</taxon>
        <taxon>Endopterygota</taxon>
        <taxon>Diptera</taxon>
        <taxon>Brachycera</taxon>
        <taxon>Muscomorpha</taxon>
        <taxon>Ephydroidea</taxon>
        <taxon>Drosophilidae</taxon>
        <taxon>Drosophila</taxon>
    </lineage>
</organism>
<keyword evidence="2" id="KW-0969">Cilium</keyword>
<evidence type="ECO:0000256" key="2">
    <source>
        <dbReference type="ARBA" id="ARBA00023069"/>
    </source>
</evidence>
<dbReference type="PANTHER" id="PTHR31183">
    <property type="entry name" value="TRICHOPLEIN KERATIN FILAMENT-BINDING PROTEIN FAMILY MEMBER"/>
    <property type="match status" value="1"/>
</dbReference>
<keyword evidence="6" id="KW-1185">Reference proteome</keyword>